<dbReference type="InterPro" id="IPR036388">
    <property type="entry name" value="WH-like_DNA-bd_sf"/>
</dbReference>
<keyword evidence="10 18" id="KW-1133">Transmembrane helix</keyword>
<feature type="transmembrane region" description="Helical" evidence="18">
    <location>
        <begin position="40"/>
        <end position="58"/>
    </location>
</feature>
<evidence type="ECO:0000256" key="10">
    <source>
        <dbReference type="ARBA" id="ARBA00022989"/>
    </source>
</evidence>
<comment type="subunit">
    <text evidence="15">Homohexamer. Forms a ring that surrounds DNA.</text>
</comment>
<name>A0ABS5ENJ3_9PROT</name>
<dbReference type="InterPro" id="IPR036390">
    <property type="entry name" value="WH_DNA-bd_sf"/>
</dbReference>
<evidence type="ECO:0000256" key="11">
    <source>
        <dbReference type="ARBA" id="ARBA00023125"/>
    </source>
</evidence>
<dbReference type="InterPro" id="IPR018541">
    <property type="entry name" value="Ftsk_gamma"/>
</dbReference>
<dbReference type="InterPro" id="IPR025199">
    <property type="entry name" value="FtsK_4TM"/>
</dbReference>
<dbReference type="Pfam" id="PF17854">
    <property type="entry name" value="FtsK_alpha"/>
    <property type="match status" value="1"/>
</dbReference>
<dbReference type="EMBL" id="JAAEDI010000031">
    <property type="protein sequence ID" value="MBR0652600.1"/>
    <property type="molecule type" value="Genomic_DNA"/>
</dbReference>
<keyword evidence="8" id="KW-0159">Chromosome partition</keyword>
<evidence type="ECO:0000256" key="14">
    <source>
        <dbReference type="ARBA" id="ARBA00024784"/>
    </source>
</evidence>
<dbReference type="CDD" id="cd01127">
    <property type="entry name" value="TrwB_TraG_TraD_VirD4"/>
    <property type="match status" value="1"/>
</dbReference>
<dbReference type="GO" id="GO:0051301">
    <property type="term" value="P:cell division"/>
    <property type="evidence" value="ECO:0007669"/>
    <property type="project" value="UniProtKB-KW"/>
</dbReference>
<evidence type="ECO:0000256" key="8">
    <source>
        <dbReference type="ARBA" id="ARBA00022829"/>
    </source>
</evidence>
<dbReference type="InterPro" id="IPR027417">
    <property type="entry name" value="P-loop_NTPase"/>
</dbReference>
<evidence type="ECO:0000256" key="2">
    <source>
        <dbReference type="ARBA" id="ARBA00006474"/>
    </source>
</evidence>
<dbReference type="Pfam" id="PF09397">
    <property type="entry name" value="FtsK_gamma"/>
    <property type="match status" value="1"/>
</dbReference>
<dbReference type="SUPFAM" id="SSF52540">
    <property type="entry name" value="P-loop containing nucleoside triphosphate hydrolases"/>
    <property type="match status" value="1"/>
</dbReference>
<evidence type="ECO:0000313" key="21">
    <source>
        <dbReference type="Proteomes" id="UP000698752"/>
    </source>
</evidence>
<dbReference type="InterPro" id="IPR041027">
    <property type="entry name" value="FtsK_alpha"/>
</dbReference>
<feature type="region of interest" description="Disordered" evidence="17">
    <location>
        <begin position="290"/>
        <end position="360"/>
    </location>
</feature>
<evidence type="ECO:0000256" key="12">
    <source>
        <dbReference type="ARBA" id="ARBA00023136"/>
    </source>
</evidence>
<dbReference type="Gene3D" id="1.10.10.10">
    <property type="entry name" value="Winged helix-like DNA-binding domain superfamily/Winged helix DNA-binding domain"/>
    <property type="match status" value="1"/>
</dbReference>
<keyword evidence="7 16" id="KW-0547">Nucleotide-binding</keyword>
<proteinExistence type="inferred from homology"/>
<feature type="compositionally biased region" description="Basic and acidic residues" evidence="17">
    <location>
        <begin position="331"/>
        <end position="348"/>
    </location>
</feature>
<organism evidence="20 21">
    <name type="scientific">Neoroseomonas terrae</name>
    <dbReference type="NCBI Taxonomy" id="424799"/>
    <lineage>
        <taxon>Bacteria</taxon>
        <taxon>Pseudomonadati</taxon>
        <taxon>Pseudomonadota</taxon>
        <taxon>Alphaproteobacteria</taxon>
        <taxon>Acetobacterales</taxon>
        <taxon>Acetobacteraceae</taxon>
        <taxon>Neoroseomonas</taxon>
    </lineage>
</organism>
<dbReference type="Gene3D" id="3.40.50.300">
    <property type="entry name" value="P-loop containing nucleotide triphosphate hydrolases"/>
    <property type="match status" value="1"/>
</dbReference>
<evidence type="ECO:0000259" key="19">
    <source>
        <dbReference type="PROSITE" id="PS50901"/>
    </source>
</evidence>
<dbReference type="PROSITE" id="PS50901">
    <property type="entry name" value="FTSK"/>
    <property type="match status" value="1"/>
</dbReference>
<evidence type="ECO:0000256" key="13">
    <source>
        <dbReference type="ARBA" id="ARBA00023306"/>
    </source>
</evidence>
<dbReference type="SMART" id="SM00843">
    <property type="entry name" value="Ftsk_gamma"/>
    <property type="match status" value="1"/>
</dbReference>
<comment type="similarity">
    <text evidence="2">Belongs to the FtsK/SpoIIIE/SftA family.</text>
</comment>
<dbReference type="InterPro" id="IPR002543">
    <property type="entry name" value="FtsK_dom"/>
</dbReference>
<feature type="compositionally biased region" description="Pro residues" evidence="17">
    <location>
        <begin position="297"/>
        <end position="307"/>
    </location>
</feature>
<keyword evidence="12 18" id="KW-0472">Membrane</keyword>
<reference evidence="21" key="1">
    <citation type="journal article" date="2021" name="Syst. Appl. Microbiol.">
        <title>Roseomonas hellenica sp. nov., isolated from roots of wild-growing Alkanna tinctoria.</title>
        <authorList>
            <person name="Rat A."/>
            <person name="Naranjo H.D."/>
            <person name="Lebbe L."/>
            <person name="Cnockaert M."/>
            <person name="Krigas N."/>
            <person name="Grigoriadou K."/>
            <person name="Maloupa E."/>
            <person name="Willems A."/>
        </authorList>
    </citation>
    <scope>NUCLEOTIDE SEQUENCE [LARGE SCALE GENOMIC DNA]</scope>
    <source>
        <strain evidence="21">LMG 31159</strain>
    </source>
</reference>
<keyword evidence="6 18" id="KW-0812">Transmembrane</keyword>
<protein>
    <recommendedName>
        <fullName evidence="3">DNA translocase FtsK</fullName>
    </recommendedName>
</protein>
<evidence type="ECO:0000256" key="16">
    <source>
        <dbReference type="PROSITE-ProRule" id="PRU00289"/>
    </source>
</evidence>
<feature type="transmembrane region" description="Helical" evidence="18">
    <location>
        <begin position="88"/>
        <end position="112"/>
    </location>
</feature>
<evidence type="ECO:0000256" key="18">
    <source>
        <dbReference type="SAM" id="Phobius"/>
    </source>
</evidence>
<evidence type="ECO:0000256" key="9">
    <source>
        <dbReference type="ARBA" id="ARBA00022840"/>
    </source>
</evidence>
<feature type="transmembrane region" description="Helical" evidence="18">
    <location>
        <begin position="124"/>
        <end position="144"/>
    </location>
</feature>
<evidence type="ECO:0000313" key="20">
    <source>
        <dbReference type="EMBL" id="MBR0652600.1"/>
    </source>
</evidence>
<evidence type="ECO:0000256" key="5">
    <source>
        <dbReference type="ARBA" id="ARBA00022618"/>
    </source>
</evidence>
<dbReference type="Gene3D" id="3.30.980.40">
    <property type="match status" value="1"/>
</dbReference>
<gene>
    <name evidence="20" type="ORF">GXW78_23285</name>
</gene>
<dbReference type="Proteomes" id="UP000698752">
    <property type="component" value="Unassembled WGS sequence"/>
</dbReference>
<dbReference type="PANTHER" id="PTHR22683:SF41">
    <property type="entry name" value="DNA TRANSLOCASE FTSK"/>
    <property type="match status" value="1"/>
</dbReference>
<keyword evidence="13" id="KW-0131">Cell cycle</keyword>
<keyword evidence="21" id="KW-1185">Reference proteome</keyword>
<evidence type="ECO:0000256" key="17">
    <source>
        <dbReference type="SAM" id="MobiDB-lite"/>
    </source>
</evidence>
<dbReference type="InterPro" id="IPR050206">
    <property type="entry name" value="FtsK/SpoIIIE/SftA"/>
</dbReference>
<feature type="region of interest" description="Disordered" evidence="17">
    <location>
        <begin position="227"/>
        <end position="254"/>
    </location>
</feature>
<feature type="binding site" evidence="16">
    <location>
        <begin position="509"/>
        <end position="516"/>
    </location>
    <ligand>
        <name>ATP</name>
        <dbReference type="ChEBI" id="CHEBI:30616"/>
    </ligand>
</feature>
<dbReference type="RefSeq" id="WP_211871317.1">
    <property type="nucleotide sequence ID" value="NZ_JAAEDI010000031.1"/>
</dbReference>
<comment type="caution">
    <text evidence="20">The sequence shown here is derived from an EMBL/GenBank/DDBJ whole genome shotgun (WGS) entry which is preliminary data.</text>
</comment>
<keyword evidence="11" id="KW-0238">DNA-binding</keyword>
<feature type="transmembrane region" description="Helical" evidence="18">
    <location>
        <begin position="183"/>
        <end position="202"/>
    </location>
</feature>
<evidence type="ECO:0000256" key="3">
    <source>
        <dbReference type="ARBA" id="ARBA00020887"/>
    </source>
</evidence>
<evidence type="ECO:0000256" key="6">
    <source>
        <dbReference type="ARBA" id="ARBA00022692"/>
    </source>
</evidence>
<dbReference type="Pfam" id="PF13491">
    <property type="entry name" value="FtsK_4TM"/>
    <property type="match status" value="1"/>
</dbReference>
<feature type="transmembrane region" description="Helical" evidence="18">
    <location>
        <begin position="156"/>
        <end position="176"/>
    </location>
</feature>
<evidence type="ECO:0000256" key="7">
    <source>
        <dbReference type="ARBA" id="ARBA00022741"/>
    </source>
</evidence>
<sequence length="854" mass="90097">MPRAALTDHSAASLRSEGASSGRFASAAVRAVLRRRAMELTGLLVALGAVALAVALGSHNAADPSLNTATYGPTTNLAGPAGAIVSDLMLQVFGFAAALPCVVLLAWAFRLATHRGLGSVPARVLGLLAGMPMAAAATSLLPLPRMLPIEAGPGGIMGPAVAGLVVEGLASLFGPLGSLAGQGIVMVAAVGTAFIACGLTVGEWRGAGRVAVGAGQVAVVAARNGAASLRRNGPDDDEEDHEPPPARPRRPGLIARLSMPFQRMGRGAGALLRREPGTTTTLGAMLRAADEAATAAPPSPADPPAPLPGQDGDARPGTEPAAKPRLAARSKVLDRAPDRTRRPPEQRALDLGTDGWKLPPLDLLTEAPARRTGRPSEESLQANARLLESVLEDYGVRGRIAEIRPGPVVTLYELEPAPGTKSSRVIGLADDIARSMSLIAVRIATVPGRNVIGIEMPNAKRETVYLSEMFADEAWTRHQAKLPLALGKDIGGSPVIADLARMPHLLIAGTTGSGKSVGINTMILSLLYRFGPDECRFIMIDPKMLELSVYDRIPHLLAPVVTEPPKAIGALKWTVREMERRYRAMSQLGVRNIGGYNEKVTAARARSEVLTRKVQTGFDPDTGKPVFEEQPLALEPLPMIVVVIDEMADLMIVAGKEIEAAVQRLAQMARAAGIHVIMATQRPSVDVITGTIKANFPTRISFQVTSKIDSRTILGEQGAEQLLGQGDMLHMPGGGRLARVHGPFVSDTEVERVVEFLREQGEPAYIEEVTEEADEDGAQPGMLGGNTDAEGSLYDQAVALVTREGKASTSFVQRHLNIGYNRAAKLIEQMEKEGVVGAANHVGKREVLAPGPRD</sequence>
<feature type="domain" description="FtsK" evidence="19">
    <location>
        <begin position="492"/>
        <end position="711"/>
    </location>
</feature>
<evidence type="ECO:0000256" key="15">
    <source>
        <dbReference type="ARBA" id="ARBA00025923"/>
    </source>
</evidence>
<dbReference type="SUPFAM" id="SSF46785">
    <property type="entry name" value="Winged helix' DNA-binding domain"/>
    <property type="match status" value="1"/>
</dbReference>
<dbReference type="Pfam" id="PF01580">
    <property type="entry name" value="FtsK_SpoIIIE"/>
    <property type="match status" value="1"/>
</dbReference>
<evidence type="ECO:0000256" key="4">
    <source>
        <dbReference type="ARBA" id="ARBA00022475"/>
    </source>
</evidence>
<comment type="function">
    <text evidence="14">Essential cell division protein that coordinates cell division and chromosome segregation. The N-terminus is involved in assembly of the cell-division machinery. The C-terminus functions as a DNA motor that moves dsDNA in an ATP-dependent manner towards the dif recombination site, which is located within the replication terminus region. Translocation stops specifically at Xer-dif sites, where FtsK interacts with the Xer recombinase, allowing activation of chromosome unlinking by recombination. FtsK orienting polar sequences (KOPS) guide the direction of DNA translocation. FtsK can remove proteins from DNA as it translocates, but translocation stops specifically at XerCD-dif site, thereby preventing removal of XerC and XerD from dif.</text>
</comment>
<evidence type="ECO:0000256" key="1">
    <source>
        <dbReference type="ARBA" id="ARBA00004651"/>
    </source>
</evidence>
<dbReference type="PANTHER" id="PTHR22683">
    <property type="entry name" value="SPORULATION PROTEIN RELATED"/>
    <property type="match status" value="1"/>
</dbReference>
<keyword evidence="5 20" id="KW-0132">Cell division</keyword>
<comment type="subcellular location">
    <subcellularLocation>
        <location evidence="1">Cell membrane</location>
        <topology evidence="1">Multi-pass membrane protein</topology>
    </subcellularLocation>
</comment>
<keyword evidence="9 16" id="KW-0067">ATP-binding</keyword>
<accession>A0ABS5ENJ3</accession>
<keyword evidence="4" id="KW-1003">Cell membrane</keyword>